<evidence type="ECO:0000313" key="1">
    <source>
        <dbReference type="EMBL" id="SQI58930.1"/>
    </source>
</evidence>
<dbReference type="Gene3D" id="3.90.79.10">
    <property type="entry name" value="Nucleoside Triphosphate Pyrophosphohydrolase"/>
    <property type="match status" value="1"/>
</dbReference>
<dbReference type="AlphaFoldDB" id="A0A2X4WMU3"/>
<gene>
    <name evidence="1" type="ORF">NCTC4824_02306</name>
</gene>
<reference evidence="1 2" key="1">
    <citation type="submission" date="2018-06" db="EMBL/GenBank/DDBJ databases">
        <authorList>
            <consortium name="Pathogen Informatics"/>
            <person name="Doyle S."/>
        </authorList>
    </citation>
    <scope>NUCLEOTIDE SEQUENCE [LARGE SCALE GENOMIC DNA]</scope>
    <source>
        <strain evidence="1 2">NCTC4824</strain>
    </source>
</reference>
<dbReference type="STRING" id="1348624.GCA_001591545_01358"/>
<keyword evidence="2" id="KW-1185">Reference proteome</keyword>
<organism evidence="1 2">
    <name type="scientific">Lederbergia lenta</name>
    <name type="common">Bacillus lentus</name>
    <dbReference type="NCBI Taxonomy" id="1467"/>
    <lineage>
        <taxon>Bacteria</taxon>
        <taxon>Bacillati</taxon>
        <taxon>Bacillota</taxon>
        <taxon>Bacilli</taxon>
        <taxon>Bacillales</taxon>
        <taxon>Bacillaceae</taxon>
        <taxon>Lederbergia</taxon>
    </lineage>
</organism>
<accession>A0A2X4WMU3</accession>
<evidence type="ECO:0000313" key="2">
    <source>
        <dbReference type="Proteomes" id="UP000249134"/>
    </source>
</evidence>
<name>A0A2X4WMU3_LEDLE</name>
<protein>
    <submittedName>
        <fullName evidence="1">NUDIX hydrolase</fullName>
    </submittedName>
</protein>
<dbReference type="KEGG" id="blen:NCTC4824_02306"/>
<sequence length="86" mass="10097">MKIDDLQLINVYSGAENYIKAENGDEFYVVTIAYFSKNVKGNLLVDTSESLTFEFFYPDQLPNNIVKSHKKILDEFLKNHYTRERI</sequence>
<proteinExistence type="predicted"/>
<dbReference type="Proteomes" id="UP000249134">
    <property type="component" value="Chromosome 1"/>
</dbReference>
<keyword evidence="1" id="KW-0378">Hydrolase</keyword>
<dbReference type="EMBL" id="LS483476">
    <property type="protein sequence ID" value="SQI58930.1"/>
    <property type="molecule type" value="Genomic_DNA"/>
</dbReference>
<dbReference type="GO" id="GO:0016787">
    <property type="term" value="F:hydrolase activity"/>
    <property type="evidence" value="ECO:0007669"/>
    <property type="project" value="UniProtKB-KW"/>
</dbReference>